<feature type="region of interest" description="Disordered" evidence="3">
    <location>
        <begin position="25"/>
        <end position="49"/>
    </location>
</feature>
<keyword evidence="5" id="KW-1185">Reference proteome</keyword>
<evidence type="ECO:0000313" key="5">
    <source>
        <dbReference type="Proteomes" id="UP000624404"/>
    </source>
</evidence>
<comment type="caution">
    <text evidence="4">The sequence shown here is derived from an EMBL/GenBank/DDBJ whole genome shotgun (WGS) entry which is preliminary data.</text>
</comment>
<sequence>MSQAPELPGYYYDSEKKKYFKIQANAPSSSAYSSQDVKRRKIDDEDNKAQSLKVQRNVGRIKRARILEAPISGGFLSREFGQPCLNTVVASSYAQNLIKTGDTDHWGTPNDSQLFAVIPKGSSPFLYFSMVISNNIRHLSFDCRMKTSEERVTNVFESNARVGRYVPIFPPPRSYAAAPRLTSISANKTIGYLATTWLNAPTDRSIIISPCPLTPDNIYDLPVRADIHIGPGTTRGNVDILSSTSAPPGSQDAFAIGASKGILRIDKNLDMSWIRSTPTEKPHHSQPRDVFALQYCPNHKDILLAGERRGILSILDLRTPQFGPPAEKIQHTSCITHIKSLDTHRVLVAGCASDLHQYDRRFTKPNTQHTPRTNTPNTTSPTTPYLTYPEYRNKGRIDIGIDVDLELGLVAAAAADKEPRIKLFSLHGGQVLGDVNIPVIRDLNCFKFVQDTENGPKSIWAACSDKVVRFSFEGEYT</sequence>
<dbReference type="PANTHER" id="PTHR44472:SF1">
    <property type="entry name" value="DDB1 AND CUL4 ASSOCIATED FACTOR 4"/>
    <property type="match status" value="1"/>
</dbReference>
<evidence type="ECO:0000313" key="4">
    <source>
        <dbReference type="EMBL" id="CAD6443375.1"/>
    </source>
</evidence>
<evidence type="ECO:0000256" key="3">
    <source>
        <dbReference type="SAM" id="MobiDB-lite"/>
    </source>
</evidence>
<dbReference type="GO" id="GO:0080008">
    <property type="term" value="C:Cul4-RING E3 ubiquitin ligase complex"/>
    <property type="evidence" value="ECO:0007669"/>
    <property type="project" value="TreeGrafter"/>
</dbReference>
<gene>
    <name evidence="4" type="ORF">SCLTRI_LOCUS3167</name>
</gene>
<dbReference type="InterPro" id="IPR052254">
    <property type="entry name" value="CUL4-DDB1_E3_ligase_receptor"/>
</dbReference>
<reference evidence="4" key="1">
    <citation type="submission" date="2020-10" db="EMBL/GenBank/DDBJ databases">
        <authorList>
            <person name="Kusch S."/>
        </authorList>
    </citation>
    <scope>NUCLEOTIDE SEQUENCE</scope>
    <source>
        <strain evidence="4">SwB9</strain>
    </source>
</reference>
<evidence type="ECO:0000256" key="1">
    <source>
        <dbReference type="ARBA" id="ARBA00022574"/>
    </source>
</evidence>
<dbReference type="PANTHER" id="PTHR44472">
    <property type="entry name" value="DDB1- AND CUL4-ASSOCIATED FACTOR 4-RELATED"/>
    <property type="match status" value="1"/>
</dbReference>
<protein>
    <submittedName>
        <fullName evidence="4">6115a6ea-72a7-4393-830f-bf0bb21b8d63</fullName>
    </submittedName>
</protein>
<proteinExistence type="predicted"/>
<name>A0A8H2VS70_9HELO</name>
<feature type="compositionally biased region" description="Low complexity" evidence="3">
    <location>
        <begin position="365"/>
        <end position="384"/>
    </location>
</feature>
<dbReference type="OrthoDB" id="128867at2759"/>
<feature type="region of interest" description="Disordered" evidence="3">
    <location>
        <begin position="362"/>
        <end position="384"/>
    </location>
</feature>
<dbReference type="InterPro" id="IPR015943">
    <property type="entry name" value="WD40/YVTN_repeat-like_dom_sf"/>
</dbReference>
<dbReference type="Proteomes" id="UP000624404">
    <property type="component" value="Unassembled WGS sequence"/>
</dbReference>
<dbReference type="Gene3D" id="2.130.10.10">
    <property type="entry name" value="YVTN repeat-like/Quinoprotein amine dehydrogenase"/>
    <property type="match status" value="1"/>
</dbReference>
<accession>A0A8H2VS70</accession>
<dbReference type="InterPro" id="IPR036322">
    <property type="entry name" value="WD40_repeat_dom_sf"/>
</dbReference>
<feature type="compositionally biased region" description="Polar residues" evidence="3">
    <location>
        <begin position="25"/>
        <end position="35"/>
    </location>
</feature>
<evidence type="ECO:0000256" key="2">
    <source>
        <dbReference type="ARBA" id="ARBA00022737"/>
    </source>
</evidence>
<keyword evidence="2" id="KW-0677">Repeat</keyword>
<dbReference type="EMBL" id="CAJHIA010000010">
    <property type="protein sequence ID" value="CAD6443375.1"/>
    <property type="molecule type" value="Genomic_DNA"/>
</dbReference>
<keyword evidence="1" id="KW-0853">WD repeat</keyword>
<dbReference type="AlphaFoldDB" id="A0A8H2VS70"/>
<dbReference type="SUPFAM" id="SSF50978">
    <property type="entry name" value="WD40 repeat-like"/>
    <property type="match status" value="1"/>
</dbReference>
<organism evidence="4 5">
    <name type="scientific">Sclerotinia trifoliorum</name>
    <dbReference type="NCBI Taxonomy" id="28548"/>
    <lineage>
        <taxon>Eukaryota</taxon>
        <taxon>Fungi</taxon>
        <taxon>Dikarya</taxon>
        <taxon>Ascomycota</taxon>
        <taxon>Pezizomycotina</taxon>
        <taxon>Leotiomycetes</taxon>
        <taxon>Helotiales</taxon>
        <taxon>Sclerotiniaceae</taxon>
        <taxon>Sclerotinia</taxon>
    </lineage>
</organism>